<proteinExistence type="predicted"/>
<reference evidence="4" key="1">
    <citation type="submission" date="2020-07" db="EMBL/GenBank/DDBJ databases">
        <authorList>
            <person name="Lin J."/>
        </authorList>
    </citation>
    <scope>NUCLEOTIDE SEQUENCE</scope>
</reference>
<dbReference type="Gene3D" id="3.30.420.10">
    <property type="entry name" value="Ribonuclease H-like superfamily/Ribonuclease H"/>
    <property type="match status" value="1"/>
</dbReference>
<name>A0A6V7P0A9_ANACO</name>
<dbReference type="InterPro" id="IPR002562">
    <property type="entry name" value="3'-5'_exonuclease_dom"/>
</dbReference>
<evidence type="ECO:0000313" key="4">
    <source>
        <dbReference type="EMBL" id="CAD1824282.1"/>
    </source>
</evidence>
<dbReference type="InterPro" id="IPR012337">
    <property type="entry name" value="RNaseH-like_sf"/>
</dbReference>
<accession>A0A6V7P0A9</accession>
<dbReference type="PANTHER" id="PTHR13620">
    <property type="entry name" value="3-5 EXONUCLEASE"/>
    <property type="match status" value="1"/>
</dbReference>
<evidence type="ECO:0000256" key="2">
    <source>
        <dbReference type="ARBA" id="ARBA00022801"/>
    </source>
</evidence>
<dbReference type="InterPro" id="IPR036397">
    <property type="entry name" value="RNaseH_sf"/>
</dbReference>
<dbReference type="Pfam" id="PF01612">
    <property type="entry name" value="DNA_pol_A_exo1"/>
    <property type="match status" value="1"/>
</dbReference>
<protein>
    <recommendedName>
        <fullName evidence="3">3'-5' exonuclease domain-containing protein</fullName>
    </recommendedName>
</protein>
<dbReference type="SUPFAM" id="SSF53098">
    <property type="entry name" value="Ribonuclease H-like"/>
    <property type="match status" value="1"/>
</dbReference>
<dbReference type="EMBL" id="LR862143">
    <property type="protein sequence ID" value="CAD1824282.1"/>
    <property type="molecule type" value="Genomic_DNA"/>
</dbReference>
<dbReference type="InterPro" id="IPR051132">
    <property type="entry name" value="3-5_Exonuclease_domain"/>
</dbReference>
<dbReference type="GO" id="GO:0006139">
    <property type="term" value="P:nucleobase-containing compound metabolic process"/>
    <property type="evidence" value="ECO:0007669"/>
    <property type="project" value="InterPro"/>
</dbReference>
<dbReference type="GO" id="GO:0003676">
    <property type="term" value="F:nucleic acid binding"/>
    <property type="evidence" value="ECO:0007669"/>
    <property type="project" value="InterPro"/>
</dbReference>
<sequence>MRGAAEEITLEREEPKDEPRRALEQGILRIGDRLRESLVDVTCAYWDDDEGVVRDWVRSTRRDHRRRPGPLVAGLVAFRGLPPGSFPCSVKGPRSHPDHPSHRYRAIALCLGGSRVLFYQEGSWHRRRKAPKIAALRELLADRELSVVGIGMKSAAAKLEAEWGLRVERPIELRTAASRAFGKEAVWIPKHVRGAIAIEGLELEKLATLVLEGTRVEEKPRGIVDSDYGANNLTDEQIMYAARDAYLHFEIGLKCLRMIGFPT</sequence>
<keyword evidence="1" id="KW-0540">Nuclease</keyword>
<dbReference type="GO" id="GO:0005634">
    <property type="term" value="C:nucleus"/>
    <property type="evidence" value="ECO:0007669"/>
    <property type="project" value="TreeGrafter"/>
</dbReference>
<dbReference type="GO" id="GO:0008408">
    <property type="term" value="F:3'-5' exonuclease activity"/>
    <property type="evidence" value="ECO:0007669"/>
    <property type="project" value="InterPro"/>
</dbReference>
<dbReference type="GO" id="GO:0005737">
    <property type="term" value="C:cytoplasm"/>
    <property type="evidence" value="ECO:0007669"/>
    <property type="project" value="TreeGrafter"/>
</dbReference>
<dbReference type="AlphaFoldDB" id="A0A6V7P0A9"/>
<evidence type="ECO:0000259" key="3">
    <source>
        <dbReference type="Pfam" id="PF01612"/>
    </source>
</evidence>
<gene>
    <name evidence="4" type="ORF">CB5_LOCUS7493</name>
</gene>
<organism evidence="4">
    <name type="scientific">Ananas comosus var. bracteatus</name>
    <name type="common">red pineapple</name>
    <dbReference type="NCBI Taxonomy" id="296719"/>
    <lineage>
        <taxon>Eukaryota</taxon>
        <taxon>Viridiplantae</taxon>
        <taxon>Streptophyta</taxon>
        <taxon>Embryophyta</taxon>
        <taxon>Tracheophyta</taxon>
        <taxon>Spermatophyta</taxon>
        <taxon>Magnoliopsida</taxon>
        <taxon>Liliopsida</taxon>
        <taxon>Poales</taxon>
        <taxon>Bromeliaceae</taxon>
        <taxon>Bromelioideae</taxon>
        <taxon>Ananas</taxon>
    </lineage>
</organism>
<keyword evidence="2" id="KW-0378">Hydrolase</keyword>
<evidence type="ECO:0000256" key="1">
    <source>
        <dbReference type="ARBA" id="ARBA00022722"/>
    </source>
</evidence>
<feature type="domain" description="3'-5' exonuclease" evidence="3">
    <location>
        <begin position="132"/>
        <end position="251"/>
    </location>
</feature>
<dbReference type="PANTHER" id="PTHR13620:SF54">
    <property type="entry name" value="OS01G0566000 PROTEIN"/>
    <property type="match status" value="1"/>
</dbReference>